<keyword evidence="8" id="KW-1185">Reference proteome</keyword>
<keyword evidence="2 3" id="KW-0342">GTP-binding</keyword>
<feature type="compositionally biased region" description="Basic and acidic residues" evidence="5">
    <location>
        <begin position="726"/>
        <end position="737"/>
    </location>
</feature>
<dbReference type="PANTHER" id="PTHR46090:SF2">
    <property type="entry name" value="ADP-RIBOSYLATION FACTOR-LIKE PROTEIN 13B"/>
    <property type="match status" value="1"/>
</dbReference>
<comment type="caution">
    <text evidence="6">The sequence shown here is derived from an EMBL/GenBank/DDBJ whole genome shotgun (WGS) entry which is preliminary data.</text>
</comment>
<feature type="binding site" evidence="3">
    <location>
        <begin position="142"/>
        <end position="145"/>
    </location>
    <ligand>
        <name>GTP</name>
        <dbReference type="ChEBI" id="CHEBI:37565"/>
    </ligand>
</feature>
<keyword evidence="4" id="KW-0479">Metal-binding</keyword>
<dbReference type="Gene3D" id="3.40.50.300">
    <property type="entry name" value="P-loop containing nucleotide triphosphate hydrolases"/>
    <property type="match status" value="1"/>
</dbReference>
<evidence type="ECO:0000313" key="8">
    <source>
        <dbReference type="Proteomes" id="UP000663828"/>
    </source>
</evidence>
<evidence type="ECO:0000256" key="1">
    <source>
        <dbReference type="ARBA" id="ARBA00022741"/>
    </source>
</evidence>
<feature type="compositionally biased region" description="Polar residues" evidence="5">
    <location>
        <begin position="478"/>
        <end position="492"/>
    </location>
</feature>
<dbReference type="InterPro" id="IPR051995">
    <property type="entry name" value="Ciliary_GTPase"/>
</dbReference>
<evidence type="ECO:0000313" key="7">
    <source>
        <dbReference type="EMBL" id="CAF0931522.1"/>
    </source>
</evidence>
<evidence type="ECO:0000256" key="4">
    <source>
        <dbReference type="PIRSR" id="PIRSR606689-2"/>
    </source>
</evidence>
<dbReference type="EMBL" id="CAJNOJ010000033">
    <property type="protein sequence ID" value="CAF0903370.1"/>
    <property type="molecule type" value="Genomic_DNA"/>
</dbReference>
<name>A0A813ZTN3_ADIRI</name>
<feature type="compositionally biased region" description="Polar residues" evidence="5">
    <location>
        <begin position="213"/>
        <end position="224"/>
    </location>
</feature>
<dbReference type="Proteomes" id="UP000663852">
    <property type="component" value="Unassembled WGS sequence"/>
</dbReference>
<feature type="compositionally biased region" description="Low complexity" evidence="5">
    <location>
        <begin position="759"/>
        <end position="768"/>
    </location>
</feature>
<evidence type="ECO:0000256" key="3">
    <source>
        <dbReference type="PIRSR" id="PIRSR606689-1"/>
    </source>
</evidence>
<dbReference type="SMART" id="SM00177">
    <property type="entry name" value="ARF"/>
    <property type="match status" value="1"/>
</dbReference>
<evidence type="ECO:0000256" key="2">
    <source>
        <dbReference type="ARBA" id="ARBA00023134"/>
    </source>
</evidence>
<dbReference type="GO" id="GO:0005525">
    <property type="term" value="F:GTP binding"/>
    <property type="evidence" value="ECO:0007669"/>
    <property type="project" value="UniProtKB-KW"/>
</dbReference>
<evidence type="ECO:0000313" key="6">
    <source>
        <dbReference type="EMBL" id="CAF0903370.1"/>
    </source>
</evidence>
<sequence length="852" mass="95276">MGSASCKNSKSATPAAKNEEAKKITIGVFGLDDAGKTTAVKAIEGDPVKEAEPTIGTDKLMVPYPAIGKGKGKSKERIEMIDVGGGKRFRDRTWGECYDKVHGFIFVIDASNKSRIGENKTTLNDLLDNSKLQDKPVLILANKQDKKNAIKDEDYLKDKLEIEDLKHKHRIEFCTAIGKDKSKADDAIRQGFSWLIGEIESDYQKLNARVNKTKTSTESKSPVSTKKPRGRLQSEPSDMDDDGIVYGKSRQKSSSPPPPSYRGLDTRSSQNLSTRLPQLDINKSKRKPTGYNTYSDNDDEKDGTNRSFSRPNVSVPMSDRTNRAGSPPLSSAAAATAGFNKKKKVVGTGTASNYDLPTNKSASNEPKPFRSPYETFPDEIPWTPSSIRSTKLDSTLPSKTYMNPPMISDPLKRSVSPLVRDSKPITSTLPKSGKTNDDDEYGYKYGSLSNDKNKPSYPSINRTKDDDSFKYPSPPSTTKPLTISRKPLSSNYDLDDDDYGRKSPATVRRSNLPPPVATTPTTTMTTVKKTNRYDDNSDNDNDYYKRSTTNTAKRLDSDDDDDRNKSKSYDRLSDRFKTKDDPYGTTSKSFSTKPKSRFADDDDDDNDKYKPAIKTRPKISDDDDDLPSTSKYDTRPKYGNDYPTSSFSKPTSRFKQDDNDRPSSPYRSTTLPKYGEDNRSTSLSRFNNNDNNRTSSTTKPSTHSKFSDDDDDDRPSSKWKPSTYSKFDDDGNDDRRPAPLSKIPSRSKLNEENDDDNRSFSSKKPSSSRFDDDDDRPTTLSRAPSRSRFDDDDDRRPGTLTKVPSRSKFDDDDDDDRAISSSRPSMSKLGTSGARNDYTSANRSRTNPYPDY</sequence>
<feature type="compositionally biased region" description="Low complexity" evidence="5">
    <location>
        <begin position="324"/>
        <end position="337"/>
    </location>
</feature>
<dbReference type="SUPFAM" id="SSF52540">
    <property type="entry name" value="P-loop containing nucleoside triphosphate hydrolases"/>
    <property type="match status" value="1"/>
</dbReference>
<dbReference type="SMART" id="SM00178">
    <property type="entry name" value="SAR"/>
    <property type="match status" value="1"/>
</dbReference>
<reference evidence="6" key="1">
    <citation type="submission" date="2021-02" db="EMBL/GenBank/DDBJ databases">
        <authorList>
            <person name="Nowell W R."/>
        </authorList>
    </citation>
    <scope>NUCLEOTIDE SEQUENCE</scope>
</reference>
<feature type="binding site" evidence="3">
    <location>
        <position position="85"/>
    </location>
    <ligand>
        <name>GTP</name>
        <dbReference type="ChEBI" id="CHEBI:37565"/>
    </ligand>
</feature>
<feature type="compositionally biased region" description="Polar residues" evidence="5">
    <location>
        <begin position="383"/>
        <end position="401"/>
    </location>
</feature>
<dbReference type="Pfam" id="PF00025">
    <property type="entry name" value="Arf"/>
    <property type="match status" value="1"/>
</dbReference>
<dbReference type="EMBL" id="CAJNOR010000498">
    <property type="protein sequence ID" value="CAF0931522.1"/>
    <property type="molecule type" value="Genomic_DNA"/>
</dbReference>
<feature type="compositionally biased region" description="Polar residues" evidence="5">
    <location>
        <begin position="642"/>
        <end position="653"/>
    </location>
</feature>
<keyword evidence="4" id="KW-0460">Magnesium</keyword>
<feature type="binding site" evidence="4">
    <location>
        <position position="54"/>
    </location>
    <ligand>
        <name>Mg(2+)</name>
        <dbReference type="ChEBI" id="CHEBI:18420"/>
    </ligand>
</feature>
<organism evidence="6 9">
    <name type="scientific">Adineta ricciae</name>
    <name type="common">Rotifer</name>
    <dbReference type="NCBI Taxonomy" id="249248"/>
    <lineage>
        <taxon>Eukaryota</taxon>
        <taxon>Metazoa</taxon>
        <taxon>Spiralia</taxon>
        <taxon>Gnathifera</taxon>
        <taxon>Rotifera</taxon>
        <taxon>Eurotatoria</taxon>
        <taxon>Bdelloidea</taxon>
        <taxon>Adinetida</taxon>
        <taxon>Adinetidae</taxon>
        <taxon>Adineta</taxon>
    </lineage>
</organism>
<dbReference type="GO" id="GO:0003924">
    <property type="term" value="F:GTPase activity"/>
    <property type="evidence" value="ECO:0007669"/>
    <property type="project" value="InterPro"/>
</dbReference>
<feature type="compositionally biased region" description="Low complexity" evidence="5">
    <location>
        <begin position="681"/>
        <end position="704"/>
    </location>
</feature>
<dbReference type="InterPro" id="IPR006689">
    <property type="entry name" value="Small_GTPase_ARF/SAR"/>
</dbReference>
<protein>
    <submittedName>
        <fullName evidence="6">Uncharacterized protein</fullName>
    </submittedName>
</protein>
<dbReference type="InterPro" id="IPR027417">
    <property type="entry name" value="P-loop_NTPase"/>
</dbReference>
<feature type="region of interest" description="Disordered" evidence="5">
    <location>
        <begin position="349"/>
        <end position="852"/>
    </location>
</feature>
<dbReference type="Proteomes" id="UP000663828">
    <property type="component" value="Unassembled WGS sequence"/>
</dbReference>
<accession>A0A813ZTN3</accession>
<dbReference type="PANTHER" id="PTHR46090">
    <property type="entry name" value="ADP-RIBOSYLATION FACTOR-LIKE PROTEIN 13B"/>
    <property type="match status" value="1"/>
</dbReference>
<feature type="region of interest" description="Disordered" evidence="5">
    <location>
        <begin position="210"/>
        <end position="337"/>
    </location>
</feature>
<feature type="compositionally biased region" description="Basic and acidic residues" evidence="5">
    <location>
        <begin position="562"/>
        <end position="582"/>
    </location>
</feature>
<dbReference type="PROSITE" id="PS51417">
    <property type="entry name" value="ARF"/>
    <property type="match status" value="1"/>
</dbReference>
<gene>
    <name evidence="6" type="ORF">EDS130_LOCUS9893</name>
    <name evidence="7" type="ORF">XAT740_LOCUS9607</name>
</gene>
<proteinExistence type="predicted"/>
<feature type="compositionally biased region" description="Polar residues" evidence="5">
    <location>
        <begin position="266"/>
        <end position="276"/>
    </location>
</feature>
<dbReference type="OrthoDB" id="14717at2759"/>
<feature type="binding site" evidence="4">
    <location>
        <position position="37"/>
    </location>
    <ligand>
        <name>Mg(2+)</name>
        <dbReference type="ChEBI" id="CHEBI:18420"/>
    </ligand>
</feature>
<feature type="compositionally biased region" description="Polar residues" evidence="5">
    <location>
        <begin position="349"/>
        <end position="364"/>
    </location>
</feature>
<feature type="binding site" evidence="3">
    <location>
        <begin position="30"/>
        <end position="37"/>
    </location>
    <ligand>
        <name>GTP</name>
        <dbReference type="ChEBI" id="CHEBI:37565"/>
    </ligand>
</feature>
<feature type="compositionally biased region" description="Low complexity" evidence="5">
    <location>
        <begin position="518"/>
        <end position="528"/>
    </location>
</feature>
<evidence type="ECO:0000313" key="9">
    <source>
        <dbReference type="Proteomes" id="UP000663852"/>
    </source>
</evidence>
<feature type="compositionally biased region" description="Polar residues" evidence="5">
    <location>
        <begin position="819"/>
        <end position="852"/>
    </location>
</feature>
<keyword evidence="1 3" id="KW-0547">Nucleotide-binding</keyword>
<evidence type="ECO:0000256" key="5">
    <source>
        <dbReference type="SAM" id="MobiDB-lite"/>
    </source>
</evidence>
<dbReference type="AlphaFoldDB" id="A0A813ZTN3"/>
<dbReference type="GO" id="GO:0046872">
    <property type="term" value="F:metal ion binding"/>
    <property type="evidence" value="ECO:0007669"/>
    <property type="project" value="UniProtKB-KW"/>
</dbReference>